<dbReference type="Proteomes" id="UP000587070">
    <property type="component" value="Unassembled WGS sequence"/>
</dbReference>
<accession>A0A840G5H5</accession>
<keyword evidence="2" id="KW-1185">Reference proteome</keyword>
<reference evidence="1 2" key="1">
    <citation type="submission" date="2020-08" db="EMBL/GenBank/DDBJ databases">
        <title>Genome sequencing of Purple Non-Sulfur Bacteria from various extreme environments.</title>
        <authorList>
            <person name="Mayer M."/>
        </authorList>
    </citation>
    <scope>NUCLEOTIDE SEQUENCE [LARGE SCALE GENOMIC DNA]</scope>
    <source>
        <strain evidence="1 2">2761</strain>
    </source>
</reference>
<dbReference type="AlphaFoldDB" id="A0A840G5H5"/>
<organism evidence="1 2">
    <name type="scientific">Rhodocyclus tenuis</name>
    <name type="common">Rhodospirillum tenue</name>
    <dbReference type="NCBI Taxonomy" id="1066"/>
    <lineage>
        <taxon>Bacteria</taxon>
        <taxon>Pseudomonadati</taxon>
        <taxon>Pseudomonadota</taxon>
        <taxon>Betaproteobacteria</taxon>
        <taxon>Rhodocyclales</taxon>
        <taxon>Rhodocyclaceae</taxon>
        <taxon>Rhodocyclus</taxon>
    </lineage>
</organism>
<evidence type="ECO:0000313" key="1">
    <source>
        <dbReference type="EMBL" id="MBB4246240.1"/>
    </source>
</evidence>
<sequence>MTMKWEDFAAFGDVFEIEDLCDKLGELAATDPKIRDPAERLTGEKSYLYERIKIQAEASEAILEKEKPGLFRRTYLHDDLWRLSVLLYEVTEKPYRLAEVLPDIRELLLKALIAAHEVFDPHHRAALVAKAEEAGRSSGVEAQRAAQSQQAKDAVSKRADQLRKSAFMTWAKAALDAGATARTVEELQGLKDFDPSWSNSSLQTLKKWSREAGFQFKRGRPSKKN</sequence>
<name>A0A840G5H5_RHOTE</name>
<comment type="caution">
    <text evidence="1">The sequence shown here is derived from an EMBL/GenBank/DDBJ whole genome shotgun (WGS) entry which is preliminary data.</text>
</comment>
<dbReference type="RefSeq" id="WP_153115789.1">
    <property type="nucleotide sequence ID" value="NZ_JACIGE010000002.1"/>
</dbReference>
<protein>
    <submittedName>
        <fullName evidence="1">Uncharacterized protein</fullName>
    </submittedName>
</protein>
<evidence type="ECO:0000313" key="2">
    <source>
        <dbReference type="Proteomes" id="UP000587070"/>
    </source>
</evidence>
<gene>
    <name evidence="1" type="ORF">GGD90_000597</name>
</gene>
<proteinExistence type="predicted"/>
<dbReference type="EMBL" id="JACIGE010000002">
    <property type="protein sequence ID" value="MBB4246240.1"/>
    <property type="molecule type" value="Genomic_DNA"/>
</dbReference>